<evidence type="ECO:0000256" key="1">
    <source>
        <dbReference type="SAM" id="MobiDB-lite"/>
    </source>
</evidence>
<reference evidence="2" key="1">
    <citation type="submission" date="2025-08" db="UniProtKB">
        <authorList>
            <consortium name="Ensembl"/>
        </authorList>
    </citation>
    <scope>IDENTIFICATION</scope>
</reference>
<dbReference type="Gene3D" id="3.10.320.10">
    <property type="entry name" value="Class II Histocompatibility Antigen, M Beta Chain, Chain B, domain 1"/>
    <property type="match status" value="1"/>
</dbReference>
<reference evidence="2" key="2">
    <citation type="submission" date="2025-09" db="UniProtKB">
        <authorList>
            <consortium name="Ensembl"/>
        </authorList>
    </citation>
    <scope>IDENTIFICATION</scope>
</reference>
<feature type="region of interest" description="Disordered" evidence="1">
    <location>
        <begin position="171"/>
        <end position="223"/>
    </location>
</feature>
<dbReference type="InterPro" id="IPR014745">
    <property type="entry name" value="MHC_II_a/b_N"/>
</dbReference>
<dbReference type="AlphaFoldDB" id="A0A8C0FQZ8"/>
<dbReference type="GO" id="GO:0042613">
    <property type="term" value="C:MHC class II protein complex"/>
    <property type="evidence" value="ECO:0007669"/>
    <property type="project" value="InterPro"/>
</dbReference>
<dbReference type="GO" id="GO:0006955">
    <property type="term" value="P:immune response"/>
    <property type="evidence" value="ECO:0007669"/>
    <property type="project" value="InterPro"/>
</dbReference>
<feature type="compositionally biased region" description="Low complexity" evidence="1">
    <location>
        <begin position="183"/>
        <end position="200"/>
    </location>
</feature>
<dbReference type="Proteomes" id="UP000694567">
    <property type="component" value="Unplaced"/>
</dbReference>
<accession>A0A8C0FQZ8</accession>
<name>A0A8C0FQZ8_BUBBB</name>
<proteinExistence type="predicted"/>
<protein>
    <submittedName>
        <fullName evidence="2">Uncharacterized protein</fullName>
    </submittedName>
</protein>
<organism evidence="2 3">
    <name type="scientific">Bubo bubo</name>
    <name type="common">Eurasian eagle-owl</name>
    <name type="synonym">Strix bubo</name>
    <dbReference type="NCBI Taxonomy" id="30461"/>
    <lineage>
        <taxon>Eukaryota</taxon>
        <taxon>Metazoa</taxon>
        <taxon>Chordata</taxon>
        <taxon>Craniata</taxon>
        <taxon>Vertebrata</taxon>
        <taxon>Euteleostomi</taxon>
        <taxon>Archelosauria</taxon>
        <taxon>Archosauria</taxon>
        <taxon>Dinosauria</taxon>
        <taxon>Saurischia</taxon>
        <taxon>Theropoda</taxon>
        <taxon>Coelurosauria</taxon>
        <taxon>Aves</taxon>
        <taxon>Neognathae</taxon>
        <taxon>Neoaves</taxon>
        <taxon>Telluraves</taxon>
        <taxon>Strigiformes</taxon>
        <taxon>Strigidae</taxon>
        <taxon>Bubo</taxon>
    </lineage>
</organism>
<sequence>QGRGGVPIPGGVEESFKGFSNPDESGMAFKANKIFPVDLQKQESIWHLPECSTLLSCGVQGWLANTLFPPTASTNSWVVPRLPEVTMFPKCRVELGDPNVLPCWVGKFWPPIISVDAPAPTLTLAMFRVPHSPPGQSSHQPTPAAHFSLFLTPALPKSLQPLWICSLTPHRPSQTPPVPTWAPSPSLGSLQPPPLELLGGTTQQGTSNPRGSCTAEMRTSFCE</sequence>
<dbReference type="GO" id="GO:0019882">
    <property type="term" value="P:antigen processing and presentation"/>
    <property type="evidence" value="ECO:0007669"/>
    <property type="project" value="InterPro"/>
</dbReference>
<keyword evidence="3" id="KW-1185">Reference proteome</keyword>
<dbReference type="Ensembl" id="ENSBOBT00000023711.1">
    <property type="protein sequence ID" value="ENSBOBP00000023198.1"/>
    <property type="gene ID" value="ENSBOBG00000013905.1"/>
</dbReference>
<evidence type="ECO:0000313" key="3">
    <source>
        <dbReference type="Proteomes" id="UP000694567"/>
    </source>
</evidence>
<feature type="compositionally biased region" description="Polar residues" evidence="1">
    <location>
        <begin position="201"/>
        <end position="211"/>
    </location>
</feature>
<evidence type="ECO:0000313" key="2">
    <source>
        <dbReference type="Ensembl" id="ENSBOBP00000023198.1"/>
    </source>
</evidence>